<dbReference type="Pfam" id="PF13569">
    <property type="entry name" value="DUF4132"/>
    <property type="match status" value="1"/>
</dbReference>
<proteinExistence type="predicted"/>
<name>A0ABW5FZL4_9PSEU</name>
<evidence type="ECO:0000313" key="3">
    <source>
        <dbReference type="Proteomes" id="UP001597417"/>
    </source>
</evidence>
<evidence type="ECO:0000313" key="2">
    <source>
        <dbReference type="EMBL" id="MFD2420012.1"/>
    </source>
</evidence>
<keyword evidence="3" id="KW-1185">Reference proteome</keyword>
<feature type="domain" description="DUF4132" evidence="1">
    <location>
        <begin position="821"/>
        <end position="993"/>
    </location>
</feature>
<evidence type="ECO:0000259" key="1">
    <source>
        <dbReference type="Pfam" id="PF13569"/>
    </source>
</evidence>
<dbReference type="EMBL" id="JBHUKR010000015">
    <property type="protein sequence ID" value="MFD2420012.1"/>
    <property type="molecule type" value="Genomic_DNA"/>
</dbReference>
<dbReference type="RefSeq" id="WP_378268031.1">
    <property type="nucleotide sequence ID" value="NZ_JBHUKR010000015.1"/>
</dbReference>
<gene>
    <name evidence="2" type="ORF">ACFSXZ_27155</name>
</gene>
<sequence length="1060" mass="116224">MAVERSFDIPVEYQDLVHARRGGPTVPRVERGTDAVLRARCAERESIVDFALANPRSAPERVSAVQDFRSGKPDAVGAAALVSLLPGQGECEAEIADGLVVEHGLVFAADAIAALGAVAVHAHWDKYAPGNQVNHELRVVEPHAPPFGRWQFRPWAYERPAKRVRALLAVASEAEYDEAERVLARRRDHDACRVIVSYLMPHRQDWVDEAIERLLANEAMAPYECLWAMLLHSLDSHEQLKKLLRAKPGISRNLRDPSTLWTLAERVGPALVPHAVAAFDRKPVKDLLRLLAVLDRPKAFELLLAGYTHEYHEAALELLNTDPADALRRLSAAAAAGKTGTAAQLLADLKLADPALAAHVLGPEAVARMPQAPPESLPAPLVTPPWRRKGKAARQAVITGLTPNVEPRMTWLPGEYEEYSGSAHRYHWQRYTDWERAAAAIRAGEHDTHAAVSLMVSGPDEITLSLLGEWRANWPYIYDDVVKLLAARYELAALPFLLRAIRTSLRSLVPLLGPFLHLDVARMMAHWVATSKSVRPDAVGWLARHGADAAALLVPDAVGKAGVRRRCAETALRAMNRNDVLTAARSYGEQVRSAVEAILEMDPLDVVPAKMPVPGSWADPRVLPQIPLTGKDFALPDESVAHVLTMLALWDGEEEHPGLEVVRQVCDRAGLARFVLTVFQRWLYAGMPSKDGWALAALGSLGDDDAVRELVPLITTWPGSGGNARAVAGLDVLARIGTDLALSRLHAISLRTKFKALKARAREKIGAVSVERGLSTEQLADRLVPDLGLDGQGDLTLDYGPRRFVVGVDEQLKPRITDADGKQLKTLPKPGEADDHELATASYKRFSGFKKDLRALAADQVNRLERAMVDQRGWTEDEFRTLLAGHPVLGRLVPRLLWLADGVPFRVNGDGRTVDVTDGERDLPPGAMVSLAHPALLGEQTAQWRDVFAARRIKQPFRQLDRPVFTAGATTVDQLVGKEVSPRGVLGLRTRGWEIDDDFYVAVVTRPSPTGWSAMVAFDPPFARGDIDSLETRRLEKITLADGLGPVMFSEILADLTALT</sequence>
<accession>A0ABW5FZL4</accession>
<dbReference type="InterPro" id="IPR025406">
    <property type="entry name" value="DUF4132"/>
</dbReference>
<organism evidence="2 3">
    <name type="scientific">Amycolatopsis pigmentata</name>
    <dbReference type="NCBI Taxonomy" id="450801"/>
    <lineage>
        <taxon>Bacteria</taxon>
        <taxon>Bacillati</taxon>
        <taxon>Actinomycetota</taxon>
        <taxon>Actinomycetes</taxon>
        <taxon>Pseudonocardiales</taxon>
        <taxon>Pseudonocardiaceae</taxon>
        <taxon>Amycolatopsis</taxon>
    </lineage>
</organism>
<protein>
    <submittedName>
        <fullName evidence="2">DUF4132 domain-containing protein</fullName>
    </submittedName>
</protein>
<dbReference type="Proteomes" id="UP001597417">
    <property type="component" value="Unassembled WGS sequence"/>
</dbReference>
<comment type="caution">
    <text evidence="2">The sequence shown here is derived from an EMBL/GenBank/DDBJ whole genome shotgun (WGS) entry which is preliminary data.</text>
</comment>
<reference evidence="3" key="1">
    <citation type="journal article" date="2019" name="Int. J. Syst. Evol. Microbiol.">
        <title>The Global Catalogue of Microorganisms (GCM) 10K type strain sequencing project: providing services to taxonomists for standard genome sequencing and annotation.</title>
        <authorList>
            <consortium name="The Broad Institute Genomics Platform"/>
            <consortium name="The Broad Institute Genome Sequencing Center for Infectious Disease"/>
            <person name="Wu L."/>
            <person name="Ma J."/>
        </authorList>
    </citation>
    <scope>NUCLEOTIDE SEQUENCE [LARGE SCALE GENOMIC DNA]</scope>
    <source>
        <strain evidence="3">CGMCC 4.7645</strain>
    </source>
</reference>